<protein>
    <submittedName>
        <fullName evidence="2">YggT family protein</fullName>
    </submittedName>
</protein>
<keyword evidence="1" id="KW-1133">Transmembrane helix</keyword>
<gene>
    <name evidence="2" type="ORF">KDW03_06290</name>
</gene>
<keyword evidence="3" id="KW-1185">Reference proteome</keyword>
<dbReference type="AlphaFoldDB" id="A0AAX3BAU6"/>
<dbReference type="KEGG" id="taqu:KDW03_06290"/>
<dbReference type="InterPro" id="IPR003425">
    <property type="entry name" value="CCB3/YggT"/>
</dbReference>
<accession>A0AAX3BAU6</accession>
<keyword evidence="1" id="KW-0472">Membrane</keyword>
<dbReference type="EMBL" id="CP073355">
    <property type="protein sequence ID" value="URA09114.1"/>
    <property type="molecule type" value="Genomic_DNA"/>
</dbReference>
<dbReference type="Proteomes" id="UP001056539">
    <property type="component" value="Chromosome"/>
</dbReference>
<feature type="transmembrane region" description="Helical" evidence="1">
    <location>
        <begin position="7"/>
        <end position="32"/>
    </location>
</feature>
<evidence type="ECO:0000313" key="3">
    <source>
        <dbReference type="Proteomes" id="UP001056539"/>
    </source>
</evidence>
<name>A0AAX3BAU6_9SPIR</name>
<evidence type="ECO:0000256" key="1">
    <source>
        <dbReference type="SAM" id="Phobius"/>
    </source>
</evidence>
<proteinExistence type="predicted"/>
<organism evidence="2 3">
    <name type="scientific">Thermospira aquatica</name>
    <dbReference type="NCBI Taxonomy" id="2828656"/>
    <lineage>
        <taxon>Bacteria</taxon>
        <taxon>Pseudomonadati</taxon>
        <taxon>Spirochaetota</taxon>
        <taxon>Spirochaetia</taxon>
        <taxon>Brevinematales</taxon>
        <taxon>Thermospiraceae</taxon>
        <taxon>Thermospira</taxon>
    </lineage>
</organism>
<dbReference type="GO" id="GO:0016020">
    <property type="term" value="C:membrane"/>
    <property type="evidence" value="ECO:0007669"/>
    <property type="project" value="InterPro"/>
</dbReference>
<dbReference type="RefSeq" id="WP_271434241.1">
    <property type="nucleotide sequence ID" value="NZ_CP073355.1"/>
</dbReference>
<dbReference type="Pfam" id="PF02325">
    <property type="entry name" value="CCB3_YggT"/>
    <property type="match status" value="1"/>
</dbReference>
<evidence type="ECO:0000313" key="2">
    <source>
        <dbReference type="EMBL" id="URA09114.1"/>
    </source>
</evidence>
<keyword evidence="1" id="KW-0812">Transmembrane</keyword>
<feature type="transmembrane region" description="Helical" evidence="1">
    <location>
        <begin position="77"/>
        <end position="97"/>
    </location>
</feature>
<reference evidence="2" key="2">
    <citation type="submission" date="2022-06" db="EMBL/GenBank/DDBJ databases">
        <title>Thermospira aquatica gen. nov., sp. nov.</title>
        <authorList>
            <person name="Ben Ali Gam Z."/>
            <person name="Labat M."/>
        </authorList>
    </citation>
    <scope>NUCLEOTIDE SEQUENCE</scope>
    <source>
        <strain evidence="2">F1F22</strain>
    </source>
</reference>
<sequence length="98" mass="11729">MFAVINIVYIYLMVALEVYSWLFFAYILLSWLPFNESQPFFGFLIRFLRALCEPVYEFIMRFLPPLRIGILDFSPMYVFLIIALLRIILSRVFILFLG</sequence>
<reference evidence="2" key="1">
    <citation type="submission" date="2021-04" db="EMBL/GenBank/DDBJ databases">
        <authorList>
            <person name="Postec A."/>
        </authorList>
    </citation>
    <scope>NUCLEOTIDE SEQUENCE</scope>
    <source>
        <strain evidence="2">F1F22</strain>
    </source>
</reference>